<dbReference type="Proteomes" id="UP000521943">
    <property type="component" value="Unassembled WGS sequence"/>
</dbReference>
<dbReference type="Pfam" id="PF20236">
    <property type="entry name" value="DUF6593"/>
    <property type="match status" value="1"/>
</dbReference>
<dbReference type="InterPro" id="IPR046528">
    <property type="entry name" value="DUF6593"/>
</dbReference>
<name>A0A8H6HH63_9AGAR</name>
<gene>
    <name evidence="3" type="ORF">DFP72DRAFT_823340</name>
</gene>
<protein>
    <recommendedName>
        <fullName evidence="2">DUF6593 domain-containing protein</fullName>
    </recommendedName>
</protein>
<dbReference type="AlphaFoldDB" id="A0A8H6HH63"/>
<dbReference type="OrthoDB" id="3191568at2759"/>
<evidence type="ECO:0000259" key="2">
    <source>
        <dbReference type="Pfam" id="PF20236"/>
    </source>
</evidence>
<proteinExistence type="predicted"/>
<feature type="domain" description="DUF6593" evidence="2">
    <location>
        <begin position="62"/>
        <end position="158"/>
    </location>
</feature>
<comment type="caution">
    <text evidence="3">The sequence shown here is derived from an EMBL/GenBank/DDBJ whole genome shotgun (WGS) entry which is preliminary data.</text>
</comment>
<evidence type="ECO:0000256" key="1">
    <source>
        <dbReference type="SAM" id="MobiDB-lite"/>
    </source>
</evidence>
<keyword evidence="4" id="KW-1185">Reference proteome</keyword>
<feature type="region of interest" description="Disordered" evidence="1">
    <location>
        <begin position="1"/>
        <end position="39"/>
    </location>
</feature>
<evidence type="ECO:0000313" key="3">
    <source>
        <dbReference type="EMBL" id="KAF6746212.1"/>
    </source>
</evidence>
<evidence type="ECO:0000313" key="4">
    <source>
        <dbReference type="Proteomes" id="UP000521943"/>
    </source>
</evidence>
<dbReference type="EMBL" id="JACGCI010000095">
    <property type="protein sequence ID" value="KAF6746212.1"/>
    <property type="molecule type" value="Genomic_DNA"/>
</dbReference>
<sequence length="213" mass="23197">MNPYAQGGWNNPLSQFPGATGGPIPSIHGALPHLPAGIPAGREQDLARFRFEPQGGSNPSVLSSTVMDSNSRPRFYITTTSGGGSVPDVTSIKDESGGLAATIEWQLHPVVQLKTYINDIPRQFSSQFLPLSQSQTSRTMTIKGKSYQWTRDPERDCVYFHNVSYTPREFLGVLSRAPDGAVIITLLPTTVAQGLLDVTVLVATMFYSNRNID</sequence>
<reference evidence="3 4" key="1">
    <citation type="submission" date="2020-07" db="EMBL/GenBank/DDBJ databases">
        <title>Comparative genomics of pyrophilous fungi reveals a link between fire events and developmental genes.</title>
        <authorList>
            <consortium name="DOE Joint Genome Institute"/>
            <person name="Steindorff A.S."/>
            <person name="Carver A."/>
            <person name="Calhoun S."/>
            <person name="Stillman K."/>
            <person name="Liu H."/>
            <person name="Lipzen A."/>
            <person name="Pangilinan J."/>
            <person name="Labutti K."/>
            <person name="Bruns T.D."/>
            <person name="Grigoriev I.V."/>
        </authorList>
    </citation>
    <scope>NUCLEOTIDE SEQUENCE [LARGE SCALE GENOMIC DNA]</scope>
    <source>
        <strain evidence="3 4">CBS 144469</strain>
    </source>
</reference>
<organism evidence="3 4">
    <name type="scientific">Ephemerocybe angulata</name>
    <dbReference type="NCBI Taxonomy" id="980116"/>
    <lineage>
        <taxon>Eukaryota</taxon>
        <taxon>Fungi</taxon>
        <taxon>Dikarya</taxon>
        <taxon>Basidiomycota</taxon>
        <taxon>Agaricomycotina</taxon>
        <taxon>Agaricomycetes</taxon>
        <taxon>Agaricomycetidae</taxon>
        <taxon>Agaricales</taxon>
        <taxon>Agaricineae</taxon>
        <taxon>Psathyrellaceae</taxon>
        <taxon>Ephemerocybe</taxon>
    </lineage>
</organism>
<accession>A0A8H6HH63</accession>